<keyword evidence="9 10" id="KW-0456">Lyase</keyword>
<feature type="chain" id="PRO_5031677657" description="Pectate lyase" evidence="10">
    <location>
        <begin position="32"/>
        <end position="255"/>
    </location>
</feature>
<accession>A0A6B3LB64</accession>
<evidence type="ECO:0000256" key="2">
    <source>
        <dbReference type="ARBA" id="ARBA00001913"/>
    </source>
</evidence>
<keyword evidence="7 10" id="KW-0732">Signal</keyword>
<dbReference type="EMBL" id="CP066776">
    <property type="protein sequence ID" value="QQL45808.1"/>
    <property type="molecule type" value="Genomic_DNA"/>
</dbReference>
<dbReference type="InterPro" id="IPR012334">
    <property type="entry name" value="Pectin_lyas_fold"/>
</dbReference>
<keyword evidence="12" id="KW-1185">Reference proteome</keyword>
<dbReference type="AlphaFoldDB" id="A0A6B3LB64"/>
<keyword evidence="8 10" id="KW-0106">Calcium</keyword>
<evidence type="ECO:0000256" key="5">
    <source>
        <dbReference type="ARBA" id="ARBA00012272"/>
    </source>
</evidence>
<evidence type="ECO:0000313" key="11">
    <source>
        <dbReference type="EMBL" id="QQL45808.1"/>
    </source>
</evidence>
<dbReference type="GO" id="GO:0005576">
    <property type="term" value="C:extracellular region"/>
    <property type="evidence" value="ECO:0007669"/>
    <property type="project" value="UniProtKB-SubCell"/>
</dbReference>
<dbReference type="InterPro" id="IPR011050">
    <property type="entry name" value="Pectin_lyase_fold/virulence"/>
</dbReference>
<evidence type="ECO:0000256" key="6">
    <source>
        <dbReference type="ARBA" id="ARBA00022525"/>
    </source>
</evidence>
<evidence type="ECO:0000256" key="3">
    <source>
        <dbReference type="ARBA" id="ARBA00004613"/>
    </source>
</evidence>
<evidence type="ECO:0000313" key="12">
    <source>
        <dbReference type="Proteomes" id="UP000475117"/>
    </source>
</evidence>
<dbReference type="Proteomes" id="UP000475117">
    <property type="component" value="Chromosome"/>
</dbReference>
<dbReference type="GO" id="GO:0030570">
    <property type="term" value="F:pectate lyase activity"/>
    <property type="evidence" value="ECO:0007669"/>
    <property type="project" value="UniProtKB-UniRule"/>
</dbReference>
<comment type="cofactor">
    <cofactor evidence="2 10">
        <name>Ca(2+)</name>
        <dbReference type="ChEBI" id="CHEBI:29108"/>
    </cofactor>
</comment>
<comment type="subcellular location">
    <subcellularLocation>
        <location evidence="3 10">Secreted</location>
    </subcellularLocation>
</comment>
<dbReference type="EC" id="4.2.2.2" evidence="5 10"/>
<evidence type="ECO:0000256" key="10">
    <source>
        <dbReference type="RuleBase" id="RU367009"/>
    </source>
</evidence>
<name>A0A6B3LB64_9BACT</name>
<comment type="similarity">
    <text evidence="4 10">Belongs to the polysaccharide lyase 3 family.</text>
</comment>
<organism evidence="11 12">
    <name type="scientific">Sulfuriroseicoccus oceanibius</name>
    <dbReference type="NCBI Taxonomy" id="2707525"/>
    <lineage>
        <taxon>Bacteria</taxon>
        <taxon>Pseudomonadati</taxon>
        <taxon>Verrucomicrobiota</taxon>
        <taxon>Verrucomicrobiia</taxon>
        <taxon>Verrucomicrobiales</taxon>
        <taxon>Verrucomicrobiaceae</taxon>
        <taxon>Sulfuriroseicoccus</taxon>
    </lineage>
</organism>
<sequence>MPPSPKQFSKLTARRTALAVVAGAAAVYALAHISSTGGGFSNHTGDAPPPAALHVPEATRDVVVTDTIFINRGRHVDFQGIRLIPMDLGDGSQREDQRPVIELASGASVSNVIIAAPGADGIHCYGDNTLENVVFEDVGEDAVTVKGPRVTWQHGGARNAEDKVVQMNHQGPFIGRNLVLEDFGRGVRGNGMRRYQRTPFEIELHNVRATNGTSLVKLTSKGSRAKLRNVVTWGVTHVARVSNGASVDHEATIKY</sequence>
<dbReference type="RefSeq" id="WP_164364481.1">
    <property type="nucleotide sequence ID" value="NZ_CP066776.1"/>
</dbReference>
<feature type="signal peptide" evidence="10">
    <location>
        <begin position="1"/>
        <end position="31"/>
    </location>
</feature>
<evidence type="ECO:0000256" key="8">
    <source>
        <dbReference type="ARBA" id="ARBA00022837"/>
    </source>
</evidence>
<evidence type="ECO:0000256" key="7">
    <source>
        <dbReference type="ARBA" id="ARBA00022729"/>
    </source>
</evidence>
<dbReference type="PANTHER" id="PTHR33407">
    <property type="entry name" value="PECTATE LYASE F-RELATED"/>
    <property type="match status" value="1"/>
</dbReference>
<evidence type="ECO:0000256" key="1">
    <source>
        <dbReference type="ARBA" id="ARBA00000695"/>
    </source>
</evidence>
<dbReference type="KEGG" id="soa:G3M56_004285"/>
<dbReference type="InterPro" id="IPR004898">
    <property type="entry name" value="Pectate_lyase_PlyH/PlyE-like"/>
</dbReference>
<protein>
    <recommendedName>
        <fullName evidence="5 10">Pectate lyase</fullName>
        <ecNumber evidence="5 10">4.2.2.2</ecNumber>
    </recommendedName>
</protein>
<dbReference type="PANTHER" id="PTHR33407:SF9">
    <property type="entry name" value="PECTATE LYASE F-RELATED"/>
    <property type="match status" value="1"/>
</dbReference>
<proteinExistence type="inferred from homology"/>
<reference evidence="11 12" key="1">
    <citation type="submission" date="2020-12" db="EMBL/GenBank/DDBJ databases">
        <title>Sulforoseuscoccus oceanibium gen. nov., sp. nov., a representative of the phylum Verrucomicrobia with special cytoplasmic membrane, and proposal of Sulforoseuscoccusaceae fam. nov.</title>
        <authorList>
            <person name="Xi F."/>
        </authorList>
    </citation>
    <scope>NUCLEOTIDE SEQUENCE [LARGE SCALE GENOMIC DNA]</scope>
    <source>
        <strain evidence="11 12">T37</strain>
    </source>
</reference>
<gene>
    <name evidence="11" type="ORF">G3M56_004285</name>
</gene>
<comment type="catalytic activity">
    <reaction evidence="1 10">
        <text>Eliminative cleavage of (1-&gt;4)-alpha-D-galacturonan to give oligosaccharides with 4-deoxy-alpha-D-galact-4-enuronosyl groups at their non-reducing ends.</text>
        <dbReference type="EC" id="4.2.2.2"/>
    </reaction>
</comment>
<evidence type="ECO:0000256" key="4">
    <source>
        <dbReference type="ARBA" id="ARBA00006463"/>
    </source>
</evidence>
<evidence type="ECO:0000256" key="9">
    <source>
        <dbReference type="ARBA" id="ARBA00023239"/>
    </source>
</evidence>
<dbReference type="SUPFAM" id="SSF51126">
    <property type="entry name" value="Pectin lyase-like"/>
    <property type="match status" value="1"/>
</dbReference>
<comment type="function">
    <text evidence="10">Catalyzes the depolymerization of both polygalacturonate and pectins of methyl esterification degree from 22 to 89%, with an endo mode of action. In contrast to the majority of pectate lyases, displays high activity on highly methylated pectins.</text>
</comment>
<dbReference type="Pfam" id="PF03211">
    <property type="entry name" value="Pectate_lyase"/>
    <property type="match status" value="1"/>
</dbReference>
<dbReference type="Gene3D" id="2.160.20.10">
    <property type="entry name" value="Single-stranded right-handed beta-helix, Pectin lyase-like"/>
    <property type="match status" value="1"/>
</dbReference>
<keyword evidence="6 10" id="KW-0964">Secreted</keyword>